<gene>
    <name evidence="6" type="ORF">NF348_08245</name>
</gene>
<dbReference type="Proteomes" id="UP001060275">
    <property type="component" value="Unassembled WGS sequence"/>
</dbReference>
<keyword evidence="3" id="KW-0862">Zinc</keyword>
<dbReference type="EMBL" id="JAMWDU010000003">
    <property type="protein sequence ID" value="MCP8887091.1"/>
    <property type="molecule type" value="Genomic_DNA"/>
</dbReference>
<reference evidence="6" key="1">
    <citation type="submission" date="2022-06" db="EMBL/GenBank/DDBJ databases">
        <title>Devosia sp. XJ19-45 genome assembly.</title>
        <authorList>
            <person name="Li B."/>
            <person name="Cai M."/>
            <person name="Nie G."/>
            <person name="Li W."/>
        </authorList>
    </citation>
    <scope>NUCLEOTIDE SEQUENCE</scope>
    <source>
        <strain evidence="6">XJ19-45</strain>
    </source>
</reference>
<dbReference type="PANTHER" id="PTHR33337:SF40">
    <property type="entry name" value="CENP-V_GFA DOMAIN-CONTAINING PROTEIN-RELATED"/>
    <property type="match status" value="1"/>
</dbReference>
<protein>
    <submittedName>
        <fullName evidence="6">GFA family protein</fullName>
    </submittedName>
</protein>
<evidence type="ECO:0000313" key="7">
    <source>
        <dbReference type="Proteomes" id="UP001060275"/>
    </source>
</evidence>
<comment type="caution">
    <text evidence="6">The sequence shown here is derived from an EMBL/GenBank/DDBJ whole genome shotgun (WGS) entry which is preliminary data.</text>
</comment>
<proteinExistence type="inferred from homology"/>
<keyword evidence="2" id="KW-0479">Metal-binding</keyword>
<evidence type="ECO:0000256" key="1">
    <source>
        <dbReference type="ARBA" id="ARBA00005495"/>
    </source>
</evidence>
<dbReference type="InterPro" id="IPR006913">
    <property type="entry name" value="CENP-V/GFA"/>
</dbReference>
<evidence type="ECO:0000259" key="5">
    <source>
        <dbReference type="PROSITE" id="PS51891"/>
    </source>
</evidence>
<dbReference type="Pfam" id="PF04828">
    <property type="entry name" value="GFA"/>
    <property type="match status" value="1"/>
</dbReference>
<dbReference type="GO" id="GO:0016846">
    <property type="term" value="F:carbon-sulfur lyase activity"/>
    <property type="evidence" value="ECO:0007669"/>
    <property type="project" value="InterPro"/>
</dbReference>
<evidence type="ECO:0000313" key="6">
    <source>
        <dbReference type="EMBL" id="MCP8887091.1"/>
    </source>
</evidence>
<keyword evidence="7" id="KW-1185">Reference proteome</keyword>
<dbReference type="Gene3D" id="3.90.1590.10">
    <property type="entry name" value="glutathione-dependent formaldehyde- activating enzyme (gfa)"/>
    <property type="match status" value="1"/>
</dbReference>
<dbReference type="GO" id="GO:0046872">
    <property type="term" value="F:metal ion binding"/>
    <property type="evidence" value="ECO:0007669"/>
    <property type="project" value="UniProtKB-KW"/>
</dbReference>
<dbReference type="PANTHER" id="PTHR33337">
    <property type="entry name" value="GFA DOMAIN-CONTAINING PROTEIN"/>
    <property type="match status" value="1"/>
</dbReference>
<keyword evidence="4" id="KW-0456">Lyase</keyword>
<feature type="domain" description="CENP-V/GFA" evidence="5">
    <location>
        <begin position="11"/>
        <end position="129"/>
    </location>
</feature>
<dbReference type="InterPro" id="IPR011057">
    <property type="entry name" value="Mss4-like_sf"/>
</dbReference>
<name>A0A9Q4FR61_9HYPH</name>
<evidence type="ECO:0000256" key="2">
    <source>
        <dbReference type="ARBA" id="ARBA00022723"/>
    </source>
</evidence>
<evidence type="ECO:0000256" key="3">
    <source>
        <dbReference type="ARBA" id="ARBA00022833"/>
    </source>
</evidence>
<evidence type="ECO:0000256" key="4">
    <source>
        <dbReference type="ARBA" id="ARBA00023239"/>
    </source>
</evidence>
<comment type="similarity">
    <text evidence="1">Belongs to the Gfa family.</text>
</comment>
<dbReference type="PROSITE" id="PS51891">
    <property type="entry name" value="CENP_V_GFA"/>
    <property type="match status" value="1"/>
</dbReference>
<sequence>MSTQDRPELDLVASCDCGAVRLAVKGRPIAMFQCACQNCQKTSGSGHSSVVLFPASATSVTGETKSYVRPADSGASFTRHFCPVCSTTVYAQSSRAPAFHIVPAGLFAGQNEWYTPNQLIFARSHVGWDLIDTHLPRHDTYRPEKQS</sequence>
<accession>A0A9Q4FR61</accession>
<dbReference type="RefSeq" id="WP_254674175.1">
    <property type="nucleotide sequence ID" value="NZ_JAMWDU010000003.1"/>
</dbReference>
<dbReference type="AlphaFoldDB" id="A0A9Q4FR61"/>
<organism evidence="6 7">
    <name type="scientific">Devosia ureilytica</name>
    <dbReference type="NCBI Taxonomy" id="2952754"/>
    <lineage>
        <taxon>Bacteria</taxon>
        <taxon>Pseudomonadati</taxon>
        <taxon>Pseudomonadota</taxon>
        <taxon>Alphaproteobacteria</taxon>
        <taxon>Hyphomicrobiales</taxon>
        <taxon>Devosiaceae</taxon>
        <taxon>Devosia</taxon>
    </lineage>
</organism>
<dbReference type="SUPFAM" id="SSF51316">
    <property type="entry name" value="Mss4-like"/>
    <property type="match status" value="1"/>
</dbReference>